<dbReference type="PROSITE" id="PS00059">
    <property type="entry name" value="ADH_ZINC"/>
    <property type="match status" value="1"/>
</dbReference>
<protein>
    <recommendedName>
        <fullName evidence="3">alcohol dehydrogenase</fullName>
        <ecNumber evidence="3">1.1.1.1</ecNumber>
    </recommendedName>
</protein>
<keyword evidence="7" id="KW-0520">NAD</keyword>
<dbReference type="SUPFAM" id="SSF50129">
    <property type="entry name" value="GroES-like"/>
    <property type="match status" value="1"/>
</dbReference>
<dbReference type="InterPro" id="IPR013149">
    <property type="entry name" value="ADH-like_C"/>
</dbReference>
<dbReference type="RefSeq" id="XP_007776287.1">
    <property type="nucleotide sequence ID" value="XM_007778097.1"/>
</dbReference>
<name>R7YGF0_CONA1</name>
<dbReference type="Gene3D" id="3.90.180.10">
    <property type="entry name" value="Medium-chain alcohol dehydrogenases, catalytic domain"/>
    <property type="match status" value="1"/>
</dbReference>
<keyword evidence="5 8" id="KW-0862">Zinc</keyword>
<gene>
    <name evidence="10" type="ORF">W97_00180</name>
</gene>
<dbReference type="EC" id="1.1.1.1" evidence="3"/>
<keyword evidence="11" id="KW-1185">Reference proteome</keyword>
<dbReference type="Pfam" id="PF08240">
    <property type="entry name" value="ADH_N"/>
    <property type="match status" value="1"/>
</dbReference>
<evidence type="ECO:0000256" key="6">
    <source>
        <dbReference type="ARBA" id="ARBA00023002"/>
    </source>
</evidence>
<dbReference type="FunFam" id="3.40.50.720:FF:000039">
    <property type="entry name" value="Alcohol dehydrogenase AdhP"/>
    <property type="match status" value="1"/>
</dbReference>
<dbReference type="AlphaFoldDB" id="R7YGF0"/>
<accession>R7YGF0</accession>
<dbReference type="OrthoDB" id="1879366at2759"/>
<evidence type="ECO:0000256" key="4">
    <source>
        <dbReference type="ARBA" id="ARBA00022723"/>
    </source>
</evidence>
<dbReference type="CDD" id="cd08297">
    <property type="entry name" value="CAD3"/>
    <property type="match status" value="1"/>
</dbReference>
<comment type="cofactor">
    <cofactor evidence="1 8">
        <name>Zn(2+)</name>
        <dbReference type="ChEBI" id="CHEBI:29105"/>
    </cofactor>
</comment>
<dbReference type="GO" id="GO:0005737">
    <property type="term" value="C:cytoplasm"/>
    <property type="evidence" value="ECO:0007669"/>
    <property type="project" value="TreeGrafter"/>
</dbReference>
<evidence type="ECO:0000313" key="10">
    <source>
        <dbReference type="EMBL" id="EON60970.1"/>
    </source>
</evidence>
<dbReference type="InterPro" id="IPR011032">
    <property type="entry name" value="GroES-like_sf"/>
</dbReference>
<proteinExistence type="inferred from homology"/>
<dbReference type="Pfam" id="PF00107">
    <property type="entry name" value="ADH_zinc_N"/>
    <property type="match status" value="1"/>
</dbReference>
<evidence type="ECO:0000256" key="2">
    <source>
        <dbReference type="ARBA" id="ARBA00008072"/>
    </source>
</evidence>
<keyword evidence="6" id="KW-0560">Oxidoreductase</keyword>
<evidence type="ECO:0000256" key="1">
    <source>
        <dbReference type="ARBA" id="ARBA00001947"/>
    </source>
</evidence>
<keyword evidence="4 8" id="KW-0479">Metal-binding</keyword>
<dbReference type="PANTHER" id="PTHR42940">
    <property type="entry name" value="ALCOHOL DEHYDROGENASE 1-RELATED"/>
    <property type="match status" value="1"/>
</dbReference>
<dbReference type="OMA" id="AWFYDAC"/>
<organism evidence="10 11">
    <name type="scientific">Coniosporium apollinis (strain CBS 100218)</name>
    <name type="common">Rock-inhabiting black yeast</name>
    <dbReference type="NCBI Taxonomy" id="1168221"/>
    <lineage>
        <taxon>Eukaryota</taxon>
        <taxon>Fungi</taxon>
        <taxon>Dikarya</taxon>
        <taxon>Ascomycota</taxon>
        <taxon>Pezizomycotina</taxon>
        <taxon>Dothideomycetes</taxon>
        <taxon>Dothideomycetes incertae sedis</taxon>
        <taxon>Coniosporium</taxon>
    </lineage>
</organism>
<dbReference type="GeneID" id="19897491"/>
<dbReference type="InterPro" id="IPR020843">
    <property type="entry name" value="ER"/>
</dbReference>
<feature type="domain" description="Enoyl reductase (ER)" evidence="9">
    <location>
        <begin position="19"/>
        <end position="350"/>
    </location>
</feature>
<dbReference type="GO" id="GO:0008270">
    <property type="term" value="F:zinc ion binding"/>
    <property type="evidence" value="ECO:0007669"/>
    <property type="project" value="InterPro"/>
</dbReference>
<evidence type="ECO:0000313" key="11">
    <source>
        <dbReference type="Proteomes" id="UP000016924"/>
    </source>
</evidence>
<evidence type="ECO:0000256" key="3">
    <source>
        <dbReference type="ARBA" id="ARBA00013190"/>
    </source>
</evidence>
<dbReference type="SMART" id="SM00829">
    <property type="entry name" value="PKS_ER"/>
    <property type="match status" value="1"/>
</dbReference>
<evidence type="ECO:0000256" key="8">
    <source>
        <dbReference type="RuleBase" id="RU361277"/>
    </source>
</evidence>
<dbReference type="STRING" id="1168221.R7YGF0"/>
<evidence type="ECO:0000256" key="7">
    <source>
        <dbReference type="ARBA" id="ARBA00023027"/>
    </source>
</evidence>
<dbReference type="InterPro" id="IPR036291">
    <property type="entry name" value="NAD(P)-bd_dom_sf"/>
</dbReference>
<evidence type="ECO:0000256" key="5">
    <source>
        <dbReference type="ARBA" id="ARBA00022833"/>
    </source>
</evidence>
<dbReference type="HOGENOM" id="CLU_026673_20_1_1"/>
<dbReference type="EMBL" id="JH767554">
    <property type="protein sequence ID" value="EON60970.1"/>
    <property type="molecule type" value="Genomic_DNA"/>
</dbReference>
<evidence type="ECO:0000259" key="9">
    <source>
        <dbReference type="SMART" id="SM00829"/>
    </source>
</evidence>
<dbReference type="GO" id="GO:0004022">
    <property type="term" value="F:alcohol dehydrogenase (NAD+) activity"/>
    <property type="evidence" value="ECO:0007669"/>
    <property type="project" value="UniProtKB-EC"/>
</dbReference>
<dbReference type="FunFam" id="3.90.180.10:FF:000002">
    <property type="entry name" value="Alcohol dehydrogenase AdhP"/>
    <property type="match status" value="1"/>
</dbReference>
<dbReference type="InterPro" id="IPR013154">
    <property type="entry name" value="ADH-like_N"/>
</dbReference>
<dbReference type="SUPFAM" id="SSF51735">
    <property type="entry name" value="NAD(P)-binding Rossmann-fold domains"/>
    <property type="match status" value="1"/>
</dbReference>
<dbReference type="PANTHER" id="PTHR42940:SF3">
    <property type="entry name" value="ALCOHOL DEHYDROGENASE 1-RELATED"/>
    <property type="match status" value="1"/>
</dbReference>
<comment type="similarity">
    <text evidence="2 8">Belongs to the zinc-containing alcohol dehydrogenase family.</text>
</comment>
<sequence>MSQPEIPKKQWAQVIEKTGGPVEYKEIDVQQPGPDEVLINIKYSGVCHTDLHAVNGDWPLPTKLPLVGGHEGAGVVVARGELVKDVEIGDYAGVKWINGTCLACDFCQQADEPLCPKALLSGYTVDGSFQQYCIAKAAHVARLTKDMDLAAVAPVLCAGITVYKGLKESGARPGQTVAIVGAGGGLGSLAQQYAKAMGLRVIAIDTGDEKKKMSIEQLGAAEFVDFAKSENVVKDVQAATEDGLGPHAVILVAVNEKPFQQAAEYVRPRGTVVCIGLPAGAYLRAPVFETVIKMVTIRGSYVGNRKDSAEALDFFRRGLIKAPFKVVGLSELQSVYDKMVKGEIAGRYVLDTTK</sequence>
<dbReference type="eggNOG" id="KOG0023">
    <property type="taxonomic scope" value="Eukaryota"/>
</dbReference>
<dbReference type="InterPro" id="IPR002328">
    <property type="entry name" value="ADH_Zn_CS"/>
</dbReference>
<reference evidence="11" key="1">
    <citation type="submission" date="2012-06" db="EMBL/GenBank/DDBJ databases">
        <title>The genome sequence of Coniosporium apollinis CBS 100218.</title>
        <authorList>
            <consortium name="The Broad Institute Genome Sequencing Platform"/>
            <person name="Cuomo C."/>
            <person name="Gorbushina A."/>
            <person name="Noack S."/>
            <person name="Walker B."/>
            <person name="Young S.K."/>
            <person name="Zeng Q."/>
            <person name="Gargeya S."/>
            <person name="Fitzgerald M."/>
            <person name="Haas B."/>
            <person name="Abouelleil A."/>
            <person name="Alvarado L."/>
            <person name="Arachchi H.M."/>
            <person name="Berlin A.M."/>
            <person name="Chapman S.B."/>
            <person name="Goldberg J."/>
            <person name="Griggs A."/>
            <person name="Gujja S."/>
            <person name="Hansen M."/>
            <person name="Howarth C."/>
            <person name="Imamovic A."/>
            <person name="Larimer J."/>
            <person name="McCowan C."/>
            <person name="Montmayeur A."/>
            <person name="Murphy C."/>
            <person name="Neiman D."/>
            <person name="Pearson M."/>
            <person name="Priest M."/>
            <person name="Roberts A."/>
            <person name="Saif S."/>
            <person name="Shea T."/>
            <person name="Sisk P."/>
            <person name="Sykes S."/>
            <person name="Wortman J."/>
            <person name="Nusbaum C."/>
            <person name="Birren B."/>
        </authorList>
    </citation>
    <scope>NUCLEOTIDE SEQUENCE [LARGE SCALE GENOMIC DNA]</scope>
    <source>
        <strain evidence="11">CBS 100218</strain>
    </source>
</reference>
<dbReference type="Proteomes" id="UP000016924">
    <property type="component" value="Unassembled WGS sequence"/>
</dbReference>
<dbReference type="Gene3D" id="3.40.50.720">
    <property type="entry name" value="NAD(P)-binding Rossmann-like Domain"/>
    <property type="match status" value="1"/>
</dbReference>